<keyword evidence="11 18" id="KW-1133">Transmembrane helix</keyword>
<evidence type="ECO:0000259" key="20">
    <source>
        <dbReference type="PROSITE" id="PS51003"/>
    </source>
</evidence>
<dbReference type="PANTHER" id="PTHR19271">
    <property type="entry name" value="CYTOCHROME B"/>
    <property type="match status" value="1"/>
</dbReference>
<feature type="transmembrane region" description="Helical" evidence="18">
    <location>
        <begin position="350"/>
        <end position="369"/>
    </location>
</feature>
<keyword evidence="21" id="KW-0560">Oxidoreductase</keyword>
<name>R4IM73_HYASI</name>
<dbReference type="InterPro" id="IPR048259">
    <property type="entry name" value="Cytochrome_b_N_euk/bac"/>
</dbReference>
<dbReference type="PROSITE" id="PS51002">
    <property type="entry name" value="CYTB_NTER"/>
    <property type="match status" value="1"/>
</dbReference>
<keyword evidence="13" id="KW-0830">Ubiquinone</keyword>
<comment type="similarity">
    <text evidence="18">Belongs to the cytochrome b family.</text>
</comment>
<protein>
    <recommendedName>
        <fullName evidence="3 18">Cytochrome b</fullName>
    </recommendedName>
</protein>
<evidence type="ECO:0000313" key="21">
    <source>
        <dbReference type="EMBL" id="AFU08079.1"/>
    </source>
</evidence>
<dbReference type="CDD" id="cd00284">
    <property type="entry name" value="Cytochrome_b_N"/>
    <property type="match status" value="1"/>
</dbReference>
<evidence type="ECO:0000256" key="4">
    <source>
        <dbReference type="ARBA" id="ARBA00022448"/>
    </source>
</evidence>
<evidence type="ECO:0000256" key="17">
    <source>
        <dbReference type="PIRSR" id="PIRSR038885-2"/>
    </source>
</evidence>
<dbReference type="PANTHER" id="PTHR19271:SF16">
    <property type="entry name" value="CYTOCHROME B"/>
    <property type="match status" value="1"/>
</dbReference>
<evidence type="ECO:0000256" key="18">
    <source>
        <dbReference type="RuleBase" id="RU362117"/>
    </source>
</evidence>
<dbReference type="Pfam" id="PF00033">
    <property type="entry name" value="Cytochrome_B"/>
    <property type="match status" value="1"/>
</dbReference>
<feature type="binding site" description="axial binding residue" evidence="17">
    <location>
        <position position="83"/>
    </location>
    <ligand>
        <name>heme b</name>
        <dbReference type="ChEBI" id="CHEBI:60344"/>
        <label>b562</label>
    </ligand>
    <ligandPart>
        <name>Fe</name>
        <dbReference type="ChEBI" id="CHEBI:18248"/>
    </ligandPart>
</feature>
<evidence type="ECO:0000256" key="2">
    <source>
        <dbReference type="ARBA" id="ARBA00004448"/>
    </source>
</evidence>
<dbReference type="CDD" id="cd00290">
    <property type="entry name" value="cytochrome_b_C"/>
    <property type="match status" value="1"/>
</dbReference>
<keyword evidence="5 17" id="KW-0349">Heme</keyword>
<geneLocation type="mitochondrion" evidence="21"/>
<evidence type="ECO:0000256" key="5">
    <source>
        <dbReference type="ARBA" id="ARBA00022617"/>
    </source>
</evidence>
<dbReference type="GO" id="GO:0046872">
    <property type="term" value="F:metal ion binding"/>
    <property type="evidence" value="ECO:0007669"/>
    <property type="project" value="UniProtKB-UniRule"/>
</dbReference>
<dbReference type="SUPFAM" id="SSF81342">
    <property type="entry name" value="Transmembrane di-heme cytochromes"/>
    <property type="match status" value="1"/>
</dbReference>
<reference evidence="21" key="1">
    <citation type="journal article" date="2014" name="Mitochondrial DNA">
        <title>The complete mitochondrial genome of Hyattella sinuosa (Dictyoceratida: Spongiidae).</title>
        <authorList>
            <person name="Ma J."/>
            <person name="Li C."/>
            <person name="Gai Y."/>
            <person name="Yang Q."/>
        </authorList>
    </citation>
    <scope>NUCLEOTIDE SEQUENCE</scope>
    <source>
        <strain evidence="21">LCJ04</strain>
    </source>
</reference>
<sequence length="381" mass="43358">MSGSIRKESVFQFVNNLVVDLVTPVNISYLWNWGSLLGFFLVGQIITGIFLAMFYCPHETLGFRLVAELGLNINSGFFFRYLHANGSSVFFLCVYFHIAKGLYYGGYLKRKVWWTGIVIYFVMVATAFLGYVLPWGQMSFWAGAVITNLFSVVPYGGEEIVHWVWGGLSVSNATLNSFYSLHYLLPFILVGLMGVHLFFLHEGGSNNPLGVLSGADSMTFYPHFIIKDISGNLIILFITGVILFLYPYWLGDAENFKCADPLVTPVHIKPEWYFLFLYAILRSIPNKIGGVLALAGSLLVWFILPFIFYGRLRGASFRPIGKLFFWCLIFDFFLLIIIGGRPIEYPYISVGQFAAVFYFFYFLVLMPWAGWLENRLLSVKC</sequence>
<dbReference type="InterPro" id="IPR048260">
    <property type="entry name" value="Cytochrome_b_C_euk/bac"/>
</dbReference>
<dbReference type="GeneID" id="15822721"/>
<keyword evidence="4 18" id="KW-0813">Transport</keyword>
<dbReference type="SUPFAM" id="SSF81648">
    <property type="entry name" value="a domain/subunit of cytochrome bc1 complex (Ubiquinol-cytochrome c reductase)"/>
    <property type="match status" value="1"/>
</dbReference>
<keyword evidence="10 18" id="KW-0249">Electron transport</keyword>
<dbReference type="GO" id="GO:0008121">
    <property type="term" value="F:quinol-cytochrome-c reductase activity"/>
    <property type="evidence" value="ECO:0007669"/>
    <property type="project" value="InterPro"/>
</dbReference>
<feature type="domain" description="Cytochrome b/b6 N-terminal region profile" evidence="19">
    <location>
        <begin position="1"/>
        <end position="209"/>
    </location>
</feature>
<feature type="binding site" evidence="16">
    <location>
        <position position="201"/>
    </location>
    <ligand>
        <name>a ubiquinone</name>
        <dbReference type="ChEBI" id="CHEBI:16389"/>
    </ligand>
</feature>
<evidence type="ECO:0000256" key="7">
    <source>
        <dbReference type="ARBA" id="ARBA00022692"/>
    </source>
</evidence>
<evidence type="ECO:0000259" key="19">
    <source>
        <dbReference type="PROSITE" id="PS51002"/>
    </source>
</evidence>
<evidence type="ECO:0000256" key="9">
    <source>
        <dbReference type="ARBA" id="ARBA00022792"/>
    </source>
</evidence>
<dbReference type="InterPro" id="IPR030689">
    <property type="entry name" value="Cytochrome_b"/>
</dbReference>
<proteinExistence type="inferred from homology"/>
<evidence type="ECO:0000256" key="16">
    <source>
        <dbReference type="PIRSR" id="PIRSR038885-1"/>
    </source>
</evidence>
<dbReference type="InterPro" id="IPR027387">
    <property type="entry name" value="Cytb/b6-like_sf"/>
</dbReference>
<feature type="binding site" description="axial binding residue" evidence="17">
    <location>
        <position position="182"/>
    </location>
    <ligand>
        <name>heme b</name>
        <dbReference type="ChEBI" id="CHEBI:60344"/>
        <label>b562</label>
    </ligand>
    <ligandPart>
        <name>Fe</name>
        <dbReference type="ChEBI" id="CHEBI:18248"/>
    </ligandPart>
</feature>
<comment type="subcellular location">
    <subcellularLocation>
        <location evidence="2">Mitochondrion inner membrane</location>
        <topology evidence="2">Multi-pass membrane protein</topology>
    </subcellularLocation>
</comment>
<dbReference type="RefSeq" id="YP_008081233.1">
    <property type="nucleotide sequence ID" value="NC_021422.1"/>
</dbReference>
<dbReference type="GO" id="GO:0006122">
    <property type="term" value="P:mitochondrial electron transport, ubiquinol to cytochrome c"/>
    <property type="evidence" value="ECO:0007669"/>
    <property type="project" value="TreeGrafter"/>
</dbReference>
<keyword evidence="14 18" id="KW-0496">Mitochondrion</keyword>
<evidence type="ECO:0000256" key="6">
    <source>
        <dbReference type="ARBA" id="ARBA00022660"/>
    </source>
</evidence>
<comment type="function">
    <text evidence="1 18">Component of the ubiquinol-cytochrome c reductase complex (complex III or cytochrome b-c1 complex) that is part of the mitochondrial respiratory chain. The b-c1 complex mediates electron transfer from ubiquinol to cytochrome c. Contributes to the generation of a proton gradient across the mitochondrial membrane that is then used for ATP synthesis.</text>
</comment>
<dbReference type="Pfam" id="PF00032">
    <property type="entry name" value="Cytochrom_B_C"/>
    <property type="match status" value="1"/>
</dbReference>
<feature type="transmembrane region" description="Helical" evidence="18">
    <location>
        <begin position="113"/>
        <end position="133"/>
    </location>
</feature>
<comment type="cofactor">
    <cofactor evidence="18">
        <name>heme b</name>
        <dbReference type="ChEBI" id="CHEBI:60344"/>
    </cofactor>
    <text evidence="18">Binds 2 heme groups non-covalently.</text>
</comment>
<keyword evidence="7 18" id="KW-0812">Transmembrane</keyword>
<dbReference type="InterPro" id="IPR036150">
    <property type="entry name" value="Cyt_b/b6_C_sf"/>
</dbReference>
<dbReference type="GO" id="GO:0045275">
    <property type="term" value="C:respiratory chain complex III"/>
    <property type="evidence" value="ECO:0007669"/>
    <property type="project" value="InterPro"/>
</dbReference>
<keyword evidence="6 18" id="KW-0679">Respiratory chain</keyword>
<comment type="cofactor">
    <cofactor evidence="17">
        <name>heme</name>
        <dbReference type="ChEBI" id="CHEBI:30413"/>
    </cofactor>
    <text evidence="17">Binds 2 heme groups non-covalently.</text>
</comment>
<feature type="transmembrane region" description="Helical" evidence="18">
    <location>
        <begin position="37"/>
        <end position="56"/>
    </location>
</feature>
<keyword evidence="8 17" id="KW-0479">Metal-binding</keyword>
<feature type="transmembrane region" description="Helical" evidence="18">
    <location>
        <begin position="288"/>
        <end position="308"/>
    </location>
</feature>
<evidence type="ECO:0000256" key="15">
    <source>
        <dbReference type="ARBA" id="ARBA00023136"/>
    </source>
</evidence>
<dbReference type="PIRSF" id="PIRSF038885">
    <property type="entry name" value="COB"/>
    <property type="match status" value="1"/>
</dbReference>
<dbReference type="PROSITE" id="PS51003">
    <property type="entry name" value="CYTB_CTER"/>
    <property type="match status" value="1"/>
</dbReference>
<feature type="transmembrane region" description="Helical" evidence="18">
    <location>
        <begin position="77"/>
        <end position="98"/>
    </location>
</feature>
<evidence type="ECO:0000256" key="1">
    <source>
        <dbReference type="ARBA" id="ARBA00002566"/>
    </source>
</evidence>
<keyword evidence="15 18" id="KW-0472">Membrane</keyword>
<evidence type="ECO:0000256" key="3">
    <source>
        <dbReference type="ARBA" id="ARBA00013531"/>
    </source>
</evidence>
<keyword evidence="12 17" id="KW-0408">Iron</keyword>
<dbReference type="InterPro" id="IPR005798">
    <property type="entry name" value="Cyt_b/b6_C"/>
</dbReference>
<dbReference type="GO" id="GO:0005743">
    <property type="term" value="C:mitochondrial inner membrane"/>
    <property type="evidence" value="ECO:0007669"/>
    <property type="project" value="UniProtKB-SubCell"/>
</dbReference>
<gene>
    <name evidence="21" type="primary">CYTB</name>
</gene>
<evidence type="ECO:0000256" key="13">
    <source>
        <dbReference type="ARBA" id="ARBA00023075"/>
    </source>
</evidence>
<keyword evidence="9" id="KW-0999">Mitochondrion inner membrane</keyword>
<feature type="binding site" description="axial binding residue" evidence="17">
    <location>
        <position position="196"/>
    </location>
    <ligand>
        <name>heme b</name>
        <dbReference type="ChEBI" id="CHEBI:60344"/>
        <label>b566</label>
    </ligand>
    <ligandPart>
        <name>Fe</name>
        <dbReference type="ChEBI" id="CHEBI:18248"/>
    </ligandPart>
</feature>
<dbReference type="EMBL" id="JX535019">
    <property type="protein sequence ID" value="AFU08079.1"/>
    <property type="molecule type" value="Genomic_DNA"/>
</dbReference>
<dbReference type="Gene3D" id="1.20.810.10">
    <property type="entry name" value="Cytochrome Bc1 Complex, Chain C"/>
    <property type="match status" value="1"/>
</dbReference>
<feature type="transmembrane region" description="Helical" evidence="18">
    <location>
        <begin position="233"/>
        <end position="250"/>
    </location>
</feature>
<accession>R4IM73</accession>
<dbReference type="InterPro" id="IPR016174">
    <property type="entry name" value="Di-haem_cyt_TM"/>
</dbReference>
<dbReference type="InterPro" id="IPR005797">
    <property type="entry name" value="Cyt_b/b6_N"/>
</dbReference>
<evidence type="ECO:0000256" key="10">
    <source>
        <dbReference type="ARBA" id="ARBA00022982"/>
    </source>
</evidence>
<evidence type="ECO:0000256" key="12">
    <source>
        <dbReference type="ARBA" id="ARBA00023004"/>
    </source>
</evidence>
<feature type="domain" description="Cytochrome b/b6 C-terminal region profile" evidence="20">
    <location>
        <begin position="210"/>
        <end position="380"/>
    </location>
</feature>
<feature type="transmembrane region" description="Helical" evidence="18">
    <location>
        <begin position="320"/>
        <end position="338"/>
    </location>
</feature>
<evidence type="ECO:0000256" key="8">
    <source>
        <dbReference type="ARBA" id="ARBA00022723"/>
    </source>
</evidence>
<dbReference type="AlphaFoldDB" id="R4IM73"/>
<evidence type="ECO:0000256" key="11">
    <source>
        <dbReference type="ARBA" id="ARBA00022989"/>
    </source>
</evidence>
<feature type="transmembrane region" description="Helical" evidence="18">
    <location>
        <begin position="177"/>
        <end position="200"/>
    </location>
</feature>
<feature type="binding site" description="axial binding residue" evidence="17">
    <location>
        <position position="97"/>
    </location>
    <ligand>
        <name>heme b</name>
        <dbReference type="ChEBI" id="CHEBI:60344"/>
        <label>b566</label>
    </ligand>
    <ligandPart>
        <name>Fe</name>
        <dbReference type="ChEBI" id="CHEBI:18248"/>
    </ligandPart>
</feature>
<organism evidence="21">
    <name type="scientific">Hyattella sinuosa</name>
    <name type="common">Sponge</name>
    <dbReference type="NCBI Taxonomy" id="1313225"/>
    <lineage>
        <taxon>Eukaryota</taxon>
        <taxon>Metazoa</taxon>
        <taxon>Porifera</taxon>
        <taxon>Demospongiae</taxon>
        <taxon>Keratosa</taxon>
        <taxon>Dictyoceratida</taxon>
        <taxon>Spongiidae</taxon>
        <taxon>Hyattella</taxon>
    </lineage>
</organism>
<dbReference type="GO" id="GO:0016491">
    <property type="term" value="F:oxidoreductase activity"/>
    <property type="evidence" value="ECO:0007669"/>
    <property type="project" value="UniProtKB-UniRule"/>
</dbReference>
<evidence type="ECO:0000256" key="14">
    <source>
        <dbReference type="ARBA" id="ARBA00023128"/>
    </source>
</evidence>